<dbReference type="AlphaFoldDB" id="A0A918XU76"/>
<sequence length="318" mass="32219">MPDTTSTQPGESAPARTPQVQGPYVQCLGAATLDTVLRVPAIPPYGKVLAEACAVFGAGMASAAAASIARLGGRAGIWARIGDDDAGTRWRADLEGEGVDVSAVRVVPGRRTAISTIVVDAAGERLIVPYYDPEMPRDPSWLPLDRLDGAAAVLVDTRWPDGAAAALDAARAAGVPAILDADVADPAVLHELAARADHVVCSEPGLALLEPSGDPAALAARLPQARVVAVTLGAEGVRWIADGTAGRQPGFPVAAVDTLSAGDVFHGAYALAIAEGRAVADAMRFAAAAAAIKVTRFGGRLGAPARAEVEALLAAPAV</sequence>
<dbReference type="GO" id="GO:0016301">
    <property type="term" value="F:kinase activity"/>
    <property type="evidence" value="ECO:0007669"/>
    <property type="project" value="UniProtKB-KW"/>
</dbReference>
<name>A0A918XU76_9PROT</name>
<protein>
    <submittedName>
        <fullName evidence="4">Ribokinase</fullName>
    </submittedName>
</protein>
<dbReference type="SUPFAM" id="SSF53613">
    <property type="entry name" value="Ribokinase-like"/>
    <property type="match status" value="1"/>
</dbReference>
<dbReference type="PANTHER" id="PTHR10584">
    <property type="entry name" value="SUGAR KINASE"/>
    <property type="match status" value="1"/>
</dbReference>
<reference evidence="4" key="1">
    <citation type="journal article" date="2014" name="Int. J. Syst. Evol. Microbiol.">
        <title>Complete genome sequence of Corynebacterium casei LMG S-19264T (=DSM 44701T), isolated from a smear-ripened cheese.</title>
        <authorList>
            <consortium name="US DOE Joint Genome Institute (JGI-PGF)"/>
            <person name="Walter F."/>
            <person name="Albersmeier A."/>
            <person name="Kalinowski J."/>
            <person name="Ruckert C."/>
        </authorList>
    </citation>
    <scope>NUCLEOTIDE SEQUENCE</scope>
    <source>
        <strain evidence="4">KCTC 42651</strain>
    </source>
</reference>
<gene>
    <name evidence="4" type="ORF">GCM10017083_36860</name>
</gene>
<evidence type="ECO:0000259" key="3">
    <source>
        <dbReference type="Pfam" id="PF00294"/>
    </source>
</evidence>
<evidence type="ECO:0000256" key="1">
    <source>
        <dbReference type="ARBA" id="ARBA00022679"/>
    </source>
</evidence>
<dbReference type="PANTHER" id="PTHR10584:SF157">
    <property type="entry name" value="SULFOFRUCTOSE KINASE"/>
    <property type="match status" value="1"/>
</dbReference>
<dbReference type="Gene3D" id="3.40.1190.20">
    <property type="match status" value="1"/>
</dbReference>
<dbReference type="InterPro" id="IPR002173">
    <property type="entry name" value="Carboh/pur_kinase_PfkB_CS"/>
</dbReference>
<evidence type="ECO:0000313" key="5">
    <source>
        <dbReference type="Proteomes" id="UP000630353"/>
    </source>
</evidence>
<accession>A0A918XU76</accession>
<dbReference type="Proteomes" id="UP000630353">
    <property type="component" value="Unassembled WGS sequence"/>
</dbReference>
<keyword evidence="2" id="KW-0418">Kinase</keyword>
<dbReference type="RefSeq" id="WP_189992368.1">
    <property type="nucleotide sequence ID" value="NZ_BMZS01000009.1"/>
</dbReference>
<evidence type="ECO:0000313" key="4">
    <source>
        <dbReference type="EMBL" id="GHD56617.1"/>
    </source>
</evidence>
<dbReference type="PROSITE" id="PS00584">
    <property type="entry name" value="PFKB_KINASES_2"/>
    <property type="match status" value="1"/>
</dbReference>
<reference evidence="4" key="2">
    <citation type="submission" date="2020-09" db="EMBL/GenBank/DDBJ databases">
        <authorList>
            <person name="Sun Q."/>
            <person name="Kim S."/>
        </authorList>
    </citation>
    <scope>NUCLEOTIDE SEQUENCE</scope>
    <source>
        <strain evidence="4">KCTC 42651</strain>
    </source>
</reference>
<keyword evidence="1" id="KW-0808">Transferase</keyword>
<proteinExistence type="predicted"/>
<organism evidence="4 5">
    <name type="scientific">Thalassobaculum fulvum</name>
    <dbReference type="NCBI Taxonomy" id="1633335"/>
    <lineage>
        <taxon>Bacteria</taxon>
        <taxon>Pseudomonadati</taxon>
        <taxon>Pseudomonadota</taxon>
        <taxon>Alphaproteobacteria</taxon>
        <taxon>Rhodospirillales</taxon>
        <taxon>Thalassobaculaceae</taxon>
        <taxon>Thalassobaculum</taxon>
    </lineage>
</organism>
<dbReference type="EMBL" id="BMZS01000009">
    <property type="protein sequence ID" value="GHD56617.1"/>
    <property type="molecule type" value="Genomic_DNA"/>
</dbReference>
<keyword evidence="5" id="KW-1185">Reference proteome</keyword>
<feature type="domain" description="Carbohydrate kinase PfkB" evidence="3">
    <location>
        <begin position="25"/>
        <end position="305"/>
    </location>
</feature>
<evidence type="ECO:0000256" key="2">
    <source>
        <dbReference type="ARBA" id="ARBA00022777"/>
    </source>
</evidence>
<dbReference type="InterPro" id="IPR029056">
    <property type="entry name" value="Ribokinase-like"/>
</dbReference>
<dbReference type="Pfam" id="PF00294">
    <property type="entry name" value="PfkB"/>
    <property type="match status" value="1"/>
</dbReference>
<dbReference type="InterPro" id="IPR011611">
    <property type="entry name" value="PfkB_dom"/>
</dbReference>
<comment type="caution">
    <text evidence="4">The sequence shown here is derived from an EMBL/GenBank/DDBJ whole genome shotgun (WGS) entry which is preliminary data.</text>
</comment>
<dbReference type="GO" id="GO:0005829">
    <property type="term" value="C:cytosol"/>
    <property type="evidence" value="ECO:0007669"/>
    <property type="project" value="TreeGrafter"/>
</dbReference>